<sequence>MEIRAYEPRDKERLRFICLKTAPAFDTDKKRDALFAAYLDFYIDVCPDYCFVAVNDSDQPIGYILCAPDFDDYYRRYFSSDLPYSQKLLKSDPATFISLKLNKLFVGKLKNEYPAHLHIDILPEGQRMGIGTALVDTLRQKLREDAVPGVFLTCSADNVKGVNFYRKYGFQEKKKLFGSILFATEC</sequence>
<protein>
    <submittedName>
        <fullName evidence="2">GNAT family N-acetyltransferase</fullName>
    </submittedName>
</protein>
<dbReference type="InterPro" id="IPR016181">
    <property type="entry name" value="Acyl_CoA_acyltransferase"/>
</dbReference>
<feature type="domain" description="N-acetyltransferase" evidence="1">
    <location>
        <begin position="1"/>
        <end position="186"/>
    </location>
</feature>
<gene>
    <name evidence="2" type="ORF">IAB05_04985</name>
</gene>
<dbReference type="SUPFAM" id="SSF55729">
    <property type="entry name" value="Acyl-CoA N-acyltransferases (Nat)"/>
    <property type="match status" value="1"/>
</dbReference>
<dbReference type="CDD" id="cd04301">
    <property type="entry name" value="NAT_SF"/>
    <property type="match status" value="1"/>
</dbReference>
<dbReference type="PROSITE" id="PS51186">
    <property type="entry name" value="GNAT"/>
    <property type="match status" value="1"/>
</dbReference>
<dbReference type="Proteomes" id="UP000824094">
    <property type="component" value="Unassembled WGS sequence"/>
</dbReference>
<comment type="caution">
    <text evidence="2">The sequence shown here is derived from an EMBL/GenBank/DDBJ whole genome shotgun (WGS) entry which is preliminary data.</text>
</comment>
<evidence type="ECO:0000313" key="2">
    <source>
        <dbReference type="EMBL" id="HIU60725.1"/>
    </source>
</evidence>
<dbReference type="EMBL" id="DVNF01000148">
    <property type="protein sequence ID" value="HIU60725.1"/>
    <property type="molecule type" value="Genomic_DNA"/>
</dbReference>
<evidence type="ECO:0000259" key="1">
    <source>
        <dbReference type="PROSITE" id="PS51186"/>
    </source>
</evidence>
<dbReference type="Gene3D" id="3.40.630.30">
    <property type="match status" value="1"/>
</dbReference>
<dbReference type="GO" id="GO:0016747">
    <property type="term" value="F:acyltransferase activity, transferring groups other than amino-acyl groups"/>
    <property type="evidence" value="ECO:0007669"/>
    <property type="project" value="InterPro"/>
</dbReference>
<organism evidence="2 3">
    <name type="scientific">Candidatus Stercoripulliclostridium merdigallinarum</name>
    <dbReference type="NCBI Taxonomy" id="2840951"/>
    <lineage>
        <taxon>Bacteria</taxon>
        <taxon>Bacillati</taxon>
        <taxon>Bacillota</taxon>
        <taxon>Clostridia</taxon>
        <taxon>Eubacteriales</taxon>
        <taxon>Candidatus Stercoripulliclostridium</taxon>
    </lineage>
</organism>
<evidence type="ECO:0000313" key="3">
    <source>
        <dbReference type="Proteomes" id="UP000824094"/>
    </source>
</evidence>
<name>A0A9D1SI17_9FIRM</name>
<proteinExistence type="predicted"/>
<reference evidence="2" key="2">
    <citation type="journal article" date="2021" name="PeerJ">
        <title>Extensive microbial diversity within the chicken gut microbiome revealed by metagenomics and culture.</title>
        <authorList>
            <person name="Gilroy R."/>
            <person name="Ravi A."/>
            <person name="Getino M."/>
            <person name="Pursley I."/>
            <person name="Horton D.L."/>
            <person name="Alikhan N.F."/>
            <person name="Baker D."/>
            <person name="Gharbi K."/>
            <person name="Hall N."/>
            <person name="Watson M."/>
            <person name="Adriaenssens E.M."/>
            <person name="Foster-Nyarko E."/>
            <person name="Jarju S."/>
            <person name="Secka A."/>
            <person name="Antonio M."/>
            <person name="Oren A."/>
            <person name="Chaudhuri R.R."/>
            <person name="La Ragione R."/>
            <person name="Hildebrand F."/>
            <person name="Pallen M.J."/>
        </authorList>
    </citation>
    <scope>NUCLEOTIDE SEQUENCE</scope>
    <source>
        <strain evidence="2">18911</strain>
    </source>
</reference>
<dbReference type="Pfam" id="PF00583">
    <property type="entry name" value="Acetyltransf_1"/>
    <property type="match status" value="1"/>
</dbReference>
<accession>A0A9D1SI17</accession>
<dbReference type="InterPro" id="IPR000182">
    <property type="entry name" value="GNAT_dom"/>
</dbReference>
<reference evidence="2" key="1">
    <citation type="submission" date="2020-10" db="EMBL/GenBank/DDBJ databases">
        <authorList>
            <person name="Gilroy R."/>
        </authorList>
    </citation>
    <scope>NUCLEOTIDE SEQUENCE</scope>
    <source>
        <strain evidence="2">18911</strain>
    </source>
</reference>
<dbReference type="AlphaFoldDB" id="A0A9D1SI17"/>